<dbReference type="InterPro" id="IPR005950">
    <property type="entry name" value="ModA"/>
</dbReference>
<proteinExistence type="inferred from homology"/>
<dbReference type="InterPro" id="IPR050682">
    <property type="entry name" value="ModA/WtpA"/>
</dbReference>
<dbReference type="EMBL" id="JBHTKH010000015">
    <property type="protein sequence ID" value="MFD1056128.1"/>
    <property type="molecule type" value="Genomic_DNA"/>
</dbReference>
<evidence type="ECO:0000313" key="7">
    <source>
        <dbReference type="Proteomes" id="UP001597046"/>
    </source>
</evidence>
<evidence type="ECO:0000256" key="4">
    <source>
        <dbReference type="SAM" id="MobiDB-lite"/>
    </source>
</evidence>
<comment type="similarity">
    <text evidence="1">Belongs to the bacterial solute-binding protein ModA family.</text>
</comment>
<sequence>MSATTPTRHRRPLTAGVAAALATVVLAACGSTSPTSSADGTGQPGRSGGSAAQPQGLEGSVTVLAAASLTESFDRLKKDFEAANPGVTVETSFGSSSTLVQQVNNGAPAQVIALAGTAAADPLDKSLVKDTKTFATNVLEIAVPPSNPAGVTSINDLAKPTVKVVLCADTVPCGKAAQATFTKARIVPDVVSKEVDVKATLAKVKLGEADAAVVYHSDVVAAKDAVRGVEIPASFNTRLDYPVITLADDPATKAFVAYLLSAKGLATVQSFGLGAP</sequence>
<organism evidence="6 7">
    <name type="scientific">Terrabacter terrigena</name>
    <dbReference type="NCBI Taxonomy" id="574718"/>
    <lineage>
        <taxon>Bacteria</taxon>
        <taxon>Bacillati</taxon>
        <taxon>Actinomycetota</taxon>
        <taxon>Actinomycetes</taxon>
        <taxon>Micrococcales</taxon>
        <taxon>Intrasporangiaceae</taxon>
        <taxon>Terrabacter</taxon>
    </lineage>
</organism>
<keyword evidence="3 5" id="KW-0732">Signal</keyword>
<dbReference type="InterPro" id="IPR006311">
    <property type="entry name" value="TAT_signal"/>
</dbReference>
<dbReference type="NCBIfam" id="TIGR01256">
    <property type="entry name" value="modA"/>
    <property type="match status" value="1"/>
</dbReference>
<dbReference type="PROSITE" id="PS51318">
    <property type="entry name" value="TAT"/>
    <property type="match status" value="1"/>
</dbReference>
<comment type="caution">
    <text evidence="6">The sequence shown here is derived from an EMBL/GenBank/DDBJ whole genome shotgun (WGS) entry which is preliminary data.</text>
</comment>
<dbReference type="SUPFAM" id="SSF53850">
    <property type="entry name" value="Periplasmic binding protein-like II"/>
    <property type="match status" value="1"/>
</dbReference>
<feature type="signal peptide" evidence="5">
    <location>
        <begin position="1"/>
        <end position="27"/>
    </location>
</feature>
<evidence type="ECO:0000256" key="2">
    <source>
        <dbReference type="ARBA" id="ARBA00022723"/>
    </source>
</evidence>
<reference evidence="7" key="1">
    <citation type="journal article" date="2019" name="Int. J. Syst. Evol. Microbiol.">
        <title>The Global Catalogue of Microorganisms (GCM) 10K type strain sequencing project: providing services to taxonomists for standard genome sequencing and annotation.</title>
        <authorList>
            <consortium name="The Broad Institute Genomics Platform"/>
            <consortium name="The Broad Institute Genome Sequencing Center for Infectious Disease"/>
            <person name="Wu L."/>
            <person name="Ma J."/>
        </authorList>
    </citation>
    <scope>NUCLEOTIDE SEQUENCE [LARGE SCALE GENOMIC DNA]</scope>
    <source>
        <strain evidence="7">CCUG 57508</strain>
    </source>
</reference>
<evidence type="ECO:0000256" key="1">
    <source>
        <dbReference type="ARBA" id="ARBA00009175"/>
    </source>
</evidence>
<dbReference type="Pfam" id="PF13531">
    <property type="entry name" value="SBP_bac_11"/>
    <property type="match status" value="1"/>
</dbReference>
<dbReference type="Gene3D" id="3.40.190.10">
    <property type="entry name" value="Periplasmic binding protein-like II"/>
    <property type="match status" value="2"/>
</dbReference>
<gene>
    <name evidence="6" type="primary">modA</name>
    <name evidence="6" type="ORF">ACFQ2V_17595</name>
</gene>
<dbReference type="RefSeq" id="WP_386054167.1">
    <property type="nucleotide sequence ID" value="NZ_JBHTKH010000015.1"/>
</dbReference>
<dbReference type="PIRSF" id="PIRSF004846">
    <property type="entry name" value="ModA"/>
    <property type="match status" value="1"/>
</dbReference>
<protein>
    <submittedName>
        <fullName evidence="6">Molybdate ABC transporter substrate-binding protein</fullName>
    </submittedName>
</protein>
<dbReference type="Proteomes" id="UP001597046">
    <property type="component" value="Unassembled WGS sequence"/>
</dbReference>
<dbReference type="PANTHER" id="PTHR30632">
    <property type="entry name" value="MOLYBDATE-BINDING PERIPLASMIC PROTEIN"/>
    <property type="match status" value="1"/>
</dbReference>
<feature type="region of interest" description="Disordered" evidence="4">
    <location>
        <begin position="32"/>
        <end position="55"/>
    </location>
</feature>
<evidence type="ECO:0000313" key="6">
    <source>
        <dbReference type="EMBL" id="MFD1056128.1"/>
    </source>
</evidence>
<feature type="chain" id="PRO_5045418714" evidence="5">
    <location>
        <begin position="28"/>
        <end position="276"/>
    </location>
</feature>
<accession>A0ABW3N1B4</accession>
<keyword evidence="7" id="KW-1185">Reference proteome</keyword>
<evidence type="ECO:0000256" key="5">
    <source>
        <dbReference type="SAM" id="SignalP"/>
    </source>
</evidence>
<name>A0ABW3N1B4_9MICO</name>
<evidence type="ECO:0000256" key="3">
    <source>
        <dbReference type="ARBA" id="ARBA00022729"/>
    </source>
</evidence>
<keyword evidence="2" id="KW-0479">Metal-binding</keyword>
<dbReference type="PANTHER" id="PTHR30632:SF0">
    <property type="entry name" value="SULFATE-BINDING PROTEIN"/>
    <property type="match status" value="1"/>
</dbReference>